<gene>
    <name evidence="7" type="ORF">BTI247_34330</name>
</gene>
<evidence type="ECO:0000256" key="2">
    <source>
        <dbReference type="ARBA" id="ARBA00010075"/>
    </source>
</evidence>
<keyword evidence="3" id="KW-0815">Transposition</keyword>
<dbReference type="EMBL" id="CP015250">
    <property type="protein sequence ID" value="AOM11816.1"/>
    <property type="molecule type" value="Genomic_DNA"/>
</dbReference>
<evidence type="ECO:0000256" key="5">
    <source>
        <dbReference type="ARBA" id="ARBA00023172"/>
    </source>
</evidence>
<keyword evidence="5" id="KW-0233">DNA recombination</keyword>
<evidence type="ECO:0000313" key="7">
    <source>
        <dbReference type="EMBL" id="AOM11816.1"/>
    </source>
</evidence>
<keyword evidence="4" id="KW-0238">DNA-binding</keyword>
<comment type="function">
    <text evidence="1">Involved in the transposition of the insertion sequence.</text>
</comment>
<dbReference type="GO" id="GO:0003677">
    <property type="term" value="F:DNA binding"/>
    <property type="evidence" value="ECO:0007669"/>
    <property type="project" value="UniProtKB-KW"/>
</dbReference>
<organism evidence="7 8">
    <name type="scientific">Bacillus thuringiensis Bt18247</name>
    <dbReference type="NCBI Taxonomy" id="1423143"/>
    <lineage>
        <taxon>Bacteria</taxon>
        <taxon>Bacillati</taxon>
        <taxon>Bacillota</taxon>
        <taxon>Bacilli</taxon>
        <taxon>Bacillales</taxon>
        <taxon>Bacillaceae</taxon>
        <taxon>Bacillus</taxon>
        <taxon>Bacillus cereus group</taxon>
    </lineage>
</organism>
<dbReference type="NCBIfam" id="NF033592">
    <property type="entry name" value="transpos_IS4_1"/>
    <property type="match status" value="1"/>
</dbReference>
<dbReference type="Proteomes" id="UP000192743">
    <property type="component" value="Chromosome"/>
</dbReference>
<dbReference type="Pfam" id="PF01609">
    <property type="entry name" value="DDE_Tnp_1"/>
    <property type="match status" value="1"/>
</dbReference>
<accession>A0A9W3SUI6</accession>
<dbReference type="GO" id="GO:0004803">
    <property type="term" value="F:transposase activity"/>
    <property type="evidence" value="ECO:0007669"/>
    <property type="project" value="InterPro"/>
</dbReference>
<dbReference type="PANTHER" id="PTHR33258:SF1">
    <property type="entry name" value="TRANSPOSASE INSL FOR INSERTION SEQUENCE ELEMENT IS186A-RELATED"/>
    <property type="match status" value="1"/>
</dbReference>
<protein>
    <submittedName>
        <fullName evidence="7">Transposase for insertion sequence element IS231C</fullName>
    </submittedName>
</protein>
<evidence type="ECO:0000256" key="4">
    <source>
        <dbReference type="ARBA" id="ARBA00023125"/>
    </source>
</evidence>
<reference evidence="7 8" key="1">
    <citation type="submission" date="2016-02" db="EMBL/GenBank/DDBJ databases">
        <title>Comparative analysis of three nematocidal Bacillus thuringiensis strains.</title>
        <authorList>
            <person name="Hollensteiner J."/>
            <person name="Kloesener M."/>
            <person name="Bunk B."/>
            <person name="Sproeer C."/>
            <person name="Rosenstiel P."/>
            <person name="Schulte-Iserlohe R."/>
            <person name="Schulenburg H."/>
            <person name="Liesegang H."/>
        </authorList>
    </citation>
    <scope>NUCLEOTIDE SEQUENCE [LARGE SCALE GENOMIC DNA]</scope>
    <source>
        <strain evidence="7 8">Bt18247</strain>
    </source>
</reference>
<evidence type="ECO:0000259" key="6">
    <source>
        <dbReference type="Pfam" id="PF01609"/>
    </source>
</evidence>
<dbReference type="RefSeq" id="WP_069355901.1">
    <property type="nucleotide sequence ID" value="NZ_CP015250.1"/>
</dbReference>
<sequence>MNISIQDELQLFAEELHQYLSPSFLERLARELDFVQRKRKFSGHDLATICVWISQRVASDSLVRLCSQLHAATGTLISPEGLNKRFNKKAVCLLKHIFSVLLKNKICETSVIPSSSSAYFQRIRILDATIFQVPKHLASVYPGSGGCAQTAGIKIQLEYDLHSGQFLNFQVEPGKNNDKTFGTECLATLRPGDLCIRDLGYYSLDDLDQMEQRGVYYISRLKLNNMVYIKNEFPEYFRNGAVKKQSQYIKVDLEHIMNTLKPGQVHEITDGYIGKDKKLFTRVIMYRLTEKQLHERMKKRVYTESKRLAGINIYVTNTPWEIVPMEQIHDFYSLRWQIEIIFKTWKSLFQIHHWQNIKQERLECHIYGKLIAIFLCSSTMFKMRQLILQKKQKELSEYKAIGMIQDHLYILYQAIQQTTQEITKILCRLFSLLLKNGRKSHRYEKKTVFDILGIIYEYSGLEKQKKIA</sequence>
<evidence type="ECO:0000256" key="1">
    <source>
        <dbReference type="ARBA" id="ARBA00002286"/>
    </source>
</evidence>
<dbReference type="InterPro" id="IPR002559">
    <property type="entry name" value="Transposase_11"/>
</dbReference>
<dbReference type="InterPro" id="IPR012337">
    <property type="entry name" value="RNaseH-like_sf"/>
</dbReference>
<dbReference type="SUPFAM" id="SSF53098">
    <property type="entry name" value="Ribonuclease H-like"/>
    <property type="match status" value="1"/>
</dbReference>
<feature type="domain" description="Transposase IS4-like" evidence="6">
    <location>
        <begin position="120"/>
        <end position="375"/>
    </location>
</feature>
<dbReference type="GO" id="GO:0006313">
    <property type="term" value="P:DNA transposition"/>
    <property type="evidence" value="ECO:0007669"/>
    <property type="project" value="InterPro"/>
</dbReference>
<comment type="similarity">
    <text evidence="2">Belongs to the transposase 11 family.</text>
</comment>
<evidence type="ECO:0000313" key="8">
    <source>
        <dbReference type="Proteomes" id="UP000192743"/>
    </source>
</evidence>
<dbReference type="InterPro" id="IPR047952">
    <property type="entry name" value="Transpos_IS4"/>
</dbReference>
<proteinExistence type="inferred from homology"/>
<dbReference type="PANTHER" id="PTHR33258">
    <property type="entry name" value="TRANSPOSASE INSL FOR INSERTION SEQUENCE ELEMENT IS186A-RELATED"/>
    <property type="match status" value="1"/>
</dbReference>
<dbReference type="AlphaFoldDB" id="A0A9W3SUI6"/>
<evidence type="ECO:0000256" key="3">
    <source>
        <dbReference type="ARBA" id="ARBA00022578"/>
    </source>
</evidence>
<name>A0A9W3SUI6_BACTU</name>